<feature type="transmembrane region" description="Helical" evidence="1">
    <location>
        <begin position="43"/>
        <end position="63"/>
    </location>
</feature>
<dbReference type="EMBL" id="MAVT02000341">
    <property type="protein sequence ID" value="POS76699.1"/>
    <property type="molecule type" value="Genomic_DNA"/>
</dbReference>
<accession>A0A2P5I2H3</accession>
<dbReference type="AlphaFoldDB" id="A0A2P5I2H3"/>
<gene>
    <name evidence="2" type="ORF">DHEL01_v204901</name>
</gene>
<dbReference type="InParanoid" id="A0A2P5I2H3"/>
<keyword evidence="3" id="KW-1185">Reference proteome</keyword>
<dbReference type="Proteomes" id="UP000094444">
    <property type="component" value="Unassembled WGS sequence"/>
</dbReference>
<proteinExistence type="predicted"/>
<keyword evidence="1" id="KW-0472">Membrane</keyword>
<protein>
    <submittedName>
        <fullName evidence="2">Uncharacterized protein</fullName>
    </submittedName>
</protein>
<organism evidence="2 3">
    <name type="scientific">Diaporthe helianthi</name>
    <dbReference type="NCBI Taxonomy" id="158607"/>
    <lineage>
        <taxon>Eukaryota</taxon>
        <taxon>Fungi</taxon>
        <taxon>Dikarya</taxon>
        <taxon>Ascomycota</taxon>
        <taxon>Pezizomycotina</taxon>
        <taxon>Sordariomycetes</taxon>
        <taxon>Sordariomycetidae</taxon>
        <taxon>Diaporthales</taxon>
        <taxon>Diaporthaceae</taxon>
        <taxon>Diaporthe</taxon>
    </lineage>
</organism>
<evidence type="ECO:0000313" key="3">
    <source>
        <dbReference type="Proteomes" id="UP000094444"/>
    </source>
</evidence>
<keyword evidence="1" id="KW-0812">Transmembrane</keyword>
<evidence type="ECO:0000256" key="1">
    <source>
        <dbReference type="SAM" id="Phobius"/>
    </source>
</evidence>
<evidence type="ECO:0000313" key="2">
    <source>
        <dbReference type="EMBL" id="POS76699.1"/>
    </source>
</evidence>
<comment type="caution">
    <text evidence="2">The sequence shown here is derived from an EMBL/GenBank/DDBJ whole genome shotgun (WGS) entry which is preliminary data.</text>
</comment>
<reference evidence="2" key="1">
    <citation type="submission" date="2017-09" db="EMBL/GenBank/DDBJ databases">
        <title>Polyketide synthases of a Diaporthe helianthi virulent isolate.</title>
        <authorList>
            <person name="Baroncelli R."/>
        </authorList>
    </citation>
    <scope>NUCLEOTIDE SEQUENCE [LARGE SCALE GENOMIC DNA]</scope>
    <source>
        <strain evidence="2">7/96</strain>
    </source>
</reference>
<keyword evidence="1" id="KW-1133">Transmembrane helix</keyword>
<sequence length="67" mass="7146">MYNILHLTNEPSPALPPCRQSVTALIPGGQRPSTLRPSRRYSIIWLVRMLGPAAAAAAAAAAVPARR</sequence>
<name>A0A2P5I2H3_DIAHE</name>